<dbReference type="GO" id="GO:0005794">
    <property type="term" value="C:Golgi apparatus"/>
    <property type="evidence" value="ECO:0007669"/>
    <property type="project" value="TreeGrafter"/>
</dbReference>
<keyword evidence="5 7" id="KW-1133">Transmembrane helix</keyword>
<keyword evidence="4 7" id="KW-0812">Transmembrane</keyword>
<dbReference type="STRING" id="158441.A0A226D4N5"/>
<feature type="transmembrane region" description="Helical" evidence="7">
    <location>
        <begin position="141"/>
        <end position="174"/>
    </location>
</feature>
<evidence type="ECO:0000256" key="2">
    <source>
        <dbReference type="ARBA" id="ARBA00004234"/>
    </source>
</evidence>
<feature type="transmembrane region" description="Helical" evidence="7">
    <location>
        <begin position="87"/>
        <end position="120"/>
    </location>
</feature>
<dbReference type="Pfam" id="PF03208">
    <property type="entry name" value="PRA1"/>
    <property type="match status" value="1"/>
</dbReference>
<reference evidence="8 9" key="1">
    <citation type="submission" date="2015-12" db="EMBL/GenBank/DDBJ databases">
        <title>The genome of Folsomia candida.</title>
        <authorList>
            <person name="Faddeeva A."/>
            <person name="Derks M.F."/>
            <person name="Anvar Y."/>
            <person name="Smit S."/>
            <person name="Van Straalen N."/>
            <person name="Roelofs D."/>
        </authorList>
    </citation>
    <scope>NUCLEOTIDE SEQUENCE [LARGE SCALE GENOMIC DNA]</scope>
    <source>
        <strain evidence="8 9">VU population</strain>
        <tissue evidence="8">Whole body</tissue>
    </source>
</reference>
<protein>
    <recommendedName>
        <fullName evidence="7">PRA1 family protein</fullName>
    </recommendedName>
</protein>
<keyword evidence="9" id="KW-1185">Reference proteome</keyword>
<gene>
    <name evidence="8" type="ORF">Fcan01_24640</name>
</gene>
<dbReference type="OrthoDB" id="63113at2759"/>
<comment type="caution">
    <text evidence="8">The sequence shown here is derived from an EMBL/GenBank/DDBJ whole genome shotgun (WGS) entry which is preliminary data.</text>
</comment>
<comment type="subcellular location">
    <subcellularLocation>
        <location evidence="2">Cytoplasmic vesicle</location>
        <location evidence="2">Secretory vesicle</location>
        <location evidence="2">Synaptic vesicle</location>
    </subcellularLocation>
    <subcellularLocation>
        <location evidence="1 7">Membrane</location>
        <topology evidence="1 7">Multi-pass membrane protein</topology>
    </subcellularLocation>
</comment>
<evidence type="ECO:0000256" key="3">
    <source>
        <dbReference type="ARBA" id="ARBA00006483"/>
    </source>
</evidence>
<dbReference type="InterPro" id="IPR004895">
    <property type="entry name" value="Prenylated_rab_accept_PRA1"/>
</dbReference>
<evidence type="ECO:0000313" key="9">
    <source>
        <dbReference type="Proteomes" id="UP000198287"/>
    </source>
</evidence>
<organism evidence="8 9">
    <name type="scientific">Folsomia candida</name>
    <name type="common">Springtail</name>
    <dbReference type="NCBI Taxonomy" id="158441"/>
    <lineage>
        <taxon>Eukaryota</taxon>
        <taxon>Metazoa</taxon>
        <taxon>Ecdysozoa</taxon>
        <taxon>Arthropoda</taxon>
        <taxon>Hexapoda</taxon>
        <taxon>Collembola</taxon>
        <taxon>Entomobryomorpha</taxon>
        <taxon>Isotomoidea</taxon>
        <taxon>Isotomidae</taxon>
        <taxon>Proisotominae</taxon>
        <taxon>Folsomia</taxon>
    </lineage>
</organism>
<dbReference type="GO" id="GO:0016020">
    <property type="term" value="C:membrane"/>
    <property type="evidence" value="ECO:0007669"/>
    <property type="project" value="UniProtKB-SubCell"/>
</dbReference>
<dbReference type="AlphaFoldDB" id="A0A226D4N5"/>
<comment type="similarity">
    <text evidence="3 7">Belongs to the PRA1 family.</text>
</comment>
<evidence type="ECO:0000256" key="7">
    <source>
        <dbReference type="RuleBase" id="RU363107"/>
    </source>
</evidence>
<dbReference type="PANTHER" id="PTHR19317">
    <property type="entry name" value="PRENYLATED RAB ACCEPTOR 1-RELATED"/>
    <property type="match status" value="1"/>
</dbReference>
<dbReference type="OMA" id="PWTVFFN"/>
<proteinExistence type="inferred from homology"/>
<evidence type="ECO:0000256" key="6">
    <source>
        <dbReference type="ARBA" id="ARBA00023136"/>
    </source>
</evidence>
<accession>A0A226D4N5</accession>
<evidence type="ECO:0000256" key="4">
    <source>
        <dbReference type="ARBA" id="ARBA00022692"/>
    </source>
</evidence>
<dbReference type="GO" id="GO:0008021">
    <property type="term" value="C:synaptic vesicle"/>
    <property type="evidence" value="ECO:0007669"/>
    <property type="project" value="UniProtKB-SubCell"/>
</dbReference>
<name>A0A226D4N5_FOLCA</name>
<evidence type="ECO:0000256" key="5">
    <source>
        <dbReference type="ARBA" id="ARBA00022989"/>
    </source>
</evidence>
<evidence type="ECO:0000256" key="1">
    <source>
        <dbReference type="ARBA" id="ARBA00004141"/>
    </source>
</evidence>
<dbReference type="EMBL" id="LNIX01000033">
    <property type="protein sequence ID" value="OXA40502.1"/>
    <property type="molecule type" value="Genomic_DNA"/>
</dbReference>
<sequence length="200" mass="22821">MKIDVEGDMEPAETFKGFKLPNDGKFSLPSIPIPLTKQEAMEWFSTRRQSIRPWSTFFSTSRFKYPKSAQRLSRRVVQNVDHFQSNYFFVFIGLFIYCLITSPLLLFAFAIVLGVCYGIFVKNTNRQVTLFGREVSLAQQYSLVGLCSMPLFYLVGAGGVMFWVLGASCFLIMAHAAFYDFEGLVQPSEETFELTMEEVV</sequence>
<dbReference type="PANTHER" id="PTHR19317:SF0">
    <property type="entry name" value="PRENYLATED RAB ACCEPTOR PROTEIN 1"/>
    <property type="match status" value="1"/>
</dbReference>
<dbReference type="Proteomes" id="UP000198287">
    <property type="component" value="Unassembled WGS sequence"/>
</dbReference>
<keyword evidence="6 7" id="KW-0472">Membrane</keyword>
<evidence type="ECO:0000313" key="8">
    <source>
        <dbReference type="EMBL" id="OXA40502.1"/>
    </source>
</evidence>